<keyword evidence="2" id="KW-1185">Reference proteome</keyword>
<dbReference type="AlphaFoldDB" id="A0A385SQZ2"/>
<dbReference type="Gene3D" id="3.40.50.80">
    <property type="entry name" value="Nucleotide-binding domain of ferredoxin-NADP reductase (FNR) module"/>
    <property type="match status" value="1"/>
</dbReference>
<reference evidence="2" key="1">
    <citation type="submission" date="2018-09" db="EMBL/GenBank/DDBJ databases">
        <title>Chryseolinea sp. KIS68-18 isolated from soil.</title>
        <authorList>
            <person name="Weon H.-Y."/>
            <person name="Kwon S.-W."/>
            <person name="Lee S.A."/>
        </authorList>
    </citation>
    <scope>NUCLEOTIDE SEQUENCE [LARGE SCALE GENOMIC DNA]</scope>
    <source>
        <strain evidence="2">KIS68-18</strain>
    </source>
</reference>
<organism evidence="1 2">
    <name type="scientific">Chryseolinea soli</name>
    <dbReference type="NCBI Taxonomy" id="2321403"/>
    <lineage>
        <taxon>Bacteria</taxon>
        <taxon>Pseudomonadati</taxon>
        <taxon>Bacteroidota</taxon>
        <taxon>Cytophagia</taxon>
        <taxon>Cytophagales</taxon>
        <taxon>Fulvivirgaceae</taxon>
        <taxon>Chryseolinea</taxon>
    </lineage>
</organism>
<evidence type="ECO:0000313" key="1">
    <source>
        <dbReference type="EMBL" id="AYB31950.1"/>
    </source>
</evidence>
<name>A0A385SQZ2_9BACT</name>
<protein>
    <submittedName>
        <fullName evidence="1">Uncharacterized protein</fullName>
    </submittedName>
</protein>
<proteinExistence type="predicted"/>
<sequence length="141" mass="16230">MLVPLIKITEMQRSTNENHWVLIADETGLASIFPSLKERLSQENLTIITVVYHSDRKHFTFRPELTILTSHFPARLYVIYETVPYGKCKAEAIEPVINANTTTAINFTVSGSPEFTMKAKHILTFLGIHDINTQEQFFRYQ</sequence>
<evidence type="ECO:0000313" key="2">
    <source>
        <dbReference type="Proteomes" id="UP000266183"/>
    </source>
</evidence>
<dbReference type="InterPro" id="IPR039261">
    <property type="entry name" value="FNR_nucleotide-bd"/>
</dbReference>
<dbReference type="KEGG" id="chk:D4L85_15860"/>
<gene>
    <name evidence="1" type="ORF">D4L85_15860</name>
</gene>
<accession>A0A385SQZ2</accession>
<dbReference type="EMBL" id="CP032382">
    <property type="protein sequence ID" value="AYB31950.1"/>
    <property type="molecule type" value="Genomic_DNA"/>
</dbReference>
<dbReference type="Proteomes" id="UP000266183">
    <property type="component" value="Chromosome"/>
</dbReference>